<dbReference type="EMBL" id="AZGA01000077">
    <property type="protein sequence ID" value="KRM31602.1"/>
    <property type="molecule type" value="Genomic_DNA"/>
</dbReference>
<comment type="caution">
    <text evidence="1">The sequence shown here is derived from an EMBL/GenBank/DDBJ whole genome shotgun (WGS) entry which is preliminary data.</text>
</comment>
<keyword evidence="2" id="KW-1185">Reference proteome</keyword>
<sequence>MDTFIAAPALADNVRTPLLKAKQALTDGKYDQQVATQLASQLSRLGTKQELSAEMLDFLVELERQYPGFGRRDTISF</sequence>
<accession>X0PP26</accession>
<gene>
    <name evidence="1" type="ORF">FC83_GL000665</name>
</gene>
<dbReference type="Proteomes" id="UP000051236">
    <property type="component" value="Unassembled WGS sequence"/>
</dbReference>
<evidence type="ECO:0000313" key="2">
    <source>
        <dbReference type="Proteomes" id="UP000051236"/>
    </source>
</evidence>
<protein>
    <submittedName>
        <fullName evidence="1">Uncharacterized protein</fullName>
    </submittedName>
</protein>
<dbReference type="CDD" id="cd21059">
    <property type="entry name" value="LciA-like"/>
    <property type="match status" value="1"/>
</dbReference>
<reference evidence="1 2" key="1">
    <citation type="journal article" date="2015" name="Genome Announc.">
        <title>Expanding the biotechnology potential of lactobacilli through comparative genomics of 213 strains and associated genera.</title>
        <authorList>
            <person name="Sun Z."/>
            <person name="Harris H.M."/>
            <person name="McCann A."/>
            <person name="Guo C."/>
            <person name="Argimon S."/>
            <person name="Zhang W."/>
            <person name="Yang X."/>
            <person name="Jeffery I.B."/>
            <person name="Cooney J.C."/>
            <person name="Kagawa T.F."/>
            <person name="Liu W."/>
            <person name="Song Y."/>
            <person name="Salvetti E."/>
            <person name="Wrobel A."/>
            <person name="Rasinkangas P."/>
            <person name="Parkhill J."/>
            <person name="Rea M.C."/>
            <person name="O'Sullivan O."/>
            <person name="Ritari J."/>
            <person name="Douillard F.P."/>
            <person name="Paul Ross R."/>
            <person name="Yang R."/>
            <person name="Briner A.E."/>
            <person name="Felis G.E."/>
            <person name="de Vos W.M."/>
            <person name="Barrangou R."/>
            <person name="Klaenhammer T.R."/>
            <person name="Caufield P.W."/>
            <person name="Cui Y."/>
            <person name="Zhang H."/>
            <person name="O'Toole P.W."/>
        </authorList>
    </citation>
    <scope>NUCLEOTIDE SEQUENCE [LARGE SCALE GENOMIC DNA]</scope>
    <source>
        <strain evidence="1 2">DSM 18527</strain>
    </source>
</reference>
<dbReference type="eggNOG" id="ENOG5030AYH">
    <property type="taxonomic scope" value="Bacteria"/>
</dbReference>
<name>X0PP26_9LACO</name>
<organism evidence="1 2">
    <name type="scientific">Agrilactobacillus composti DSM 18527 = JCM 14202</name>
    <dbReference type="NCBI Taxonomy" id="1423734"/>
    <lineage>
        <taxon>Bacteria</taxon>
        <taxon>Bacillati</taxon>
        <taxon>Bacillota</taxon>
        <taxon>Bacilli</taxon>
        <taxon>Lactobacillales</taxon>
        <taxon>Lactobacillaceae</taxon>
        <taxon>Agrilactobacillus</taxon>
    </lineage>
</organism>
<proteinExistence type="predicted"/>
<dbReference type="AlphaFoldDB" id="X0PP26"/>
<evidence type="ECO:0000313" key="1">
    <source>
        <dbReference type="EMBL" id="KRM31602.1"/>
    </source>
</evidence>
<dbReference type="PATRIC" id="fig|1423734.3.peg.672"/>